<feature type="domain" description="Reverse transcriptase zinc-binding" evidence="1">
    <location>
        <begin position="243"/>
        <end position="296"/>
    </location>
</feature>
<reference evidence="2" key="1">
    <citation type="submission" date="2021-03" db="UniProtKB">
        <authorList>
            <consortium name="EnsemblPlants"/>
        </authorList>
    </citation>
    <scope>IDENTIFICATION</scope>
</reference>
<evidence type="ECO:0000313" key="2">
    <source>
        <dbReference type="EnsemblPlants" id="cds.evm.model.10.556"/>
    </source>
</evidence>
<dbReference type="PANTHER" id="PTHR33116:SF86">
    <property type="entry name" value="REVERSE TRANSCRIPTASE DOMAIN-CONTAINING PROTEIN"/>
    <property type="match status" value="1"/>
</dbReference>
<organism evidence="2 3">
    <name type="scientific">Cannabis sativa</name>
    <name type="common">Hemp</name>
    <name type="synonym">Marijuana</name>
    <dbReference type="NCBI Taxonomy" id="3483"/>
    <lineage>
        <taxon>Eukaryota</taxon>
        <taxon>Viridiplantae</taxon>
        <taxon>Streptophyta</taxon>
        <taxon>Embryophyta</taxon>
        <taxon>Tracheophyta</taxon>
        <taxon>Spermatophyta</taxon>
        <taxon>Magnoliopsida</taxon>
        <taxon>eudicotyledons</taxon>
        <taxon>Gunneridae</taxon>
        <taxon>Pentapetalae</taxon>
        <taxon>rosids</taxon>
        <taxon>fabids</taxon>
        <taxon>Rosales</taxon>
        <taxon>Cannabaceae</taxon>
        <taxon>Cannabis</taxon>
    </lineage>
</organism>
<evidence type="ECO:0000259" key="1">
    <source>
        <dbReference type="Pfam" id="PF13966"/>
    </source>
</evidence>
<dbReference type="Proteomes" id="UP000596661">
    <property type="component" value="Unassembled WGS sequence"/>
</dbReference>
<dbReference type="Gramene" id="evm.model.10.556">
    <property type="protein sequence ID" value="cds.evm.model.10.556"/>
    <property type="gene ID" value="evm.TU.10.556"/>
</dbReference>
<protein>
    <recommendedName>
        <fullName evidence="1">Reverse transcriptase zinc-binding domain-containing protein</fullName>
    </recommendedName>
</protein>
<proteinExistence type="predicted"/>
<accession>A0A803QPB9</accession>
<dbReference type="OMA" id="EGAIMIC"/>
<dbReference type="InterPro" id="IPR026960">
    <property type="entry name" value="RVT-Znf"/>
</dbReference>
<evidence type="ECO:0000313" key="3">
    <source>
        <dbReference type="Proteomes" id="UP000596661"/>
    </source>
</evidence>
<dbReference type="EMBL" id="UZAU01000806">
    <property type="status" value="NOT_ANNOTATED_CDS"/>
    <property type="molecule type" value="Genomic_DNA"/>
</dbReference>
<sequence length="404" mass="46884">MRKRIFSWETKFLSKAGKEILIKLVAQALPSYAMSVFLLTKEICASLEGMMAKFWWKAQSNSSSKGVSWFSWKCLCQHKHVGGLGFRDLCDYNLSFLGKQGWRLLTKKDTLLERIYKARYYPNGSFLQAKLGQNPSFIWRSIWEAQALVRNGARRSIGSGASVSILLDPWLPMGSNPFVILDHQGLVDKKVASLMSVGEKSWDLEILDDMFVERDKNLIMSIQLSDSTEEDLWYWHMEHSGLYTVKSVYKFLQFAAGNWLHLEEDNCWKKLWKLDVPPKVQHFLWRACTSCLPTKDFSSWFFALLEEDRGDVILDAAMLIWSLWKTRNEVLWQKKSATALRVVKSARHVLNQWMVARSQQSLFQTGVSFHCNQWRKPENFHIKVNVDGAIFEAFQKVRVWLCGS</sequence>
<keyword evidence="3" id="KW-1185">Reference proteome</keyword>
<dbReference type="PANTHER" id="PTHR33116">
    <property type="entry name" value="REVERSE TRANSCRIPTASE ZINC-BINDING DOMAIN-CONTAINING PROTEIN-RELATED-RELATED"/>
    <property type="match status" value="1"/>
</dbReference>
<name>A0A803QPB9_CANSA</name>
<dbReference type="AlphaFoldDB" id="A0A803QPB9"/>
<dbReference type="Pfam" id="PF13966">
    <property type="entry name" value="zf-RVT"/>
    <property type="match status" value="1"/>
</dbReference>
<dbReference type="EnsemblPlants" id="evm.model.10.556">
    <property type="protein sequence ID" value="cds.evm.model.10.556"/>
    <property type="gene ID" value="evm.TU.10.556"/>
</dbReference>